<evidence type="ECO:0000256" key="2">
    <source>
        <dbReference type="ARBA" id="ARBA00022771"/>
    </source>
</evidence>
<dbReference type="PROSITE" id="PS50016">
    <property type="entry name" value="ZF_PHD_2"/>
    <property type="match status" value="1"/>
</dbReference>
<dbReference type="InterPro" id="IPR050548">
    <property type="entry name" value="PcG_chromatin_remod_factors"/>
</dbReference>
<dbReference type="Gene3D" id="1.10.150.50">
    <property type="entry name" value="Transcription Factor, Ets-1"/>
    <property type="match status" value="1"/>
</dbReference>
<sequence>MKRLKDDDKDDAAANHADVANSNNNNIKTKNTTALSISSTSNTNRNSNDANNVNNGGTTTAGIVRTTGRVKKPKQVYDPSDNYISRGPRSSLTAPTASQTQPQPASPSQNGSGSQQQKQQSPQPPQDAQPEKSNAIIQEEPIDDDVPVPSLDQRRYIDTCMTCGKCEPRRGSGYRSNFLACKTCALKWHFECLPMKFGILTNARKRYKCDACRRCRVCNTKSATEEQLVMCCACVNVYHLDCHWPRVMPAKMDDMQWKCNSCDHTYNPRESEDTAAKLETQLAPRKSKAGRKKRVISDLAATGIVNKPLPNDKRVLTESGDDDDNDEEDGDYIPATKSTKIVSNVSESAATIKKNRLPTSEKRPMNAIKNEKNKASDDCALSPELNIGPVPALHAPEASAATPASAPAPASLSSTEDKENGGNRQVIATGTAMSAKEKGVFTWSVKEVYDFVEKHCPQHADIFMQQEIDGAALMVLSRADIIDLFGLKLGKALHVYDIVIGLQNSSNDVTLGWCD</sequence>
<dbReference type="InParanoid" id="B4JIZ5"/>
<dbReference type="InterPro" id="IPR011011">
    <property type="entry name" value="Znf_FYVE_PHD"/>
</dbReference>
<feature type="compositionally biased region" description="Basic and acidic residues" evidence="5">
    <location>
        <begin position="359"/>
        <end position="377"/>
    </location>
</feature>
<dbReference type="EMBL" id="CH916370">
    <property type="protein sequence ID" value="EDV99559.1"/>
    <property type="molecule type" value="Genomic_DNA"/>
</dbReference>
<evidence type="ECO:0000259" key="6">
    <source>
        <dbReference type="PROSITE" id="PS50016"/>
    </source>
</evidence>
<feature type="region of interest" description="Disordered" evidence="5">
    <location>
        <begin position="1"/>
        <end position="132"/>
    </location>
</feature>
<dbReference type="InterPro" id="IPR013083">
    <property type="entry name" value="Znf_RING/FYVE/PHD"/>
</dbReference>
<dbReference type="OMA" id="CRYCQVC"/>
<dbReference type="InterPro" id="IPR001965">
    <property type="entry name" value="Znf_PHD"/>
</dbReference>
<dbReference type="eggNOG" id="ENOG502S723">
    <property type="taxonomic scope" value="Eukaryota"/>
</dbReference>
<dbReference type="PhylomeDB" id="B4JIZ5"/>
<feature type="compositionally biased region" description="Basic and acidic residues" evidence="5">
    <location>
        <begin position="1"/>
        <end position="13"/>
    </location>
</feature>
<dbReference type="SUPFAM" id="SSF47769">
    <property type="entry name" value="SAM/Pointed domain"/>
    <property type="match status" value="1"/>
</dbReference>
<keyword evidence="3" id="KW-0862">Zinc</keyword>
<dbReference type="FunCoup" id="B4JIZ5">
    <property type="interactions" value="180"/>
</dbReference>
<dbReference type="GO" id="GO:0003682">
    <property type="term" value="F:chromatin binding"/>
    <property type="evidence" value="ECO:0007669"/>
    <property type="project" value="TreeGrafter"/>
</dbReference>
<organism evidence="8">
    <name type="scientific">Drosophila grimshawi</name>
    <name type="common">Hawaiian fruit fly</name>
    <name type="synonym">Idiomyia grimshawi</name>
    <dbReference type="NCBI Taxonomy" id="7222"/>
    <lineage>
        <taxon>Eukaryota</taxon>
        <taxon>Metazoa</taxon>
        <taxon>Ecdysozoa</taxon>
        <taxon>Arthropoda</taxon>
        <taxon>Hexapoda</taxon>
        <taxon>Insecta</taxon>
        <taxon>Pterygota</taxon>
        <taxon>Neoptera</taxon>
        <taxon>Endopterygota</taxon>
        <taxon>Diptera</taxon>
        <taxon>Brachycera</taxon>
        <taxon>Muscomorpha</taxon>
        <taxon>Ephydroidea</taxon>
        <taxon>Drosophilidae</taxon>
        <taxon>Drosophila</taxon>
        <taxon>Hawaiian Drosophila</taxon>
    </lineage>
</organism>
<protein>
    <submittedName>
        <fullName evidence="7">GH12414</fullName>
    </submittedName>
</protein>
<feature type="compositionally biased region" description="Low complexity" evidence="5">
    <location>
        <begin position="93"/>
        <end position="121"/>
    </location>
</feature>
<evidence type="ECO:0000256" key="3">
    <source>
        <dbReference type="ARBA" id="ARBA00022833"/>
    </source>
</evidence>
<dbReference type="GO" id="GO:0042393">
    <property type="term" value="F:histone binding"/>
    <property type="evidence" value="ECO:0007669"/>
    <property type="project" value="TreeGrafter"/>
</dbReference>
<dbReference type="SMR" id="B4JIZ5"/>
<keyword evidence="2 4" id="KW-0863">Zinc-finger</keyword>
<dbReference type="OrthoDB" id="10004495at2759"/>
<dbReference type="STRING" id="7222.B4JIZ5"/>
<dbReference type="InterPro" id="IPR019787">
    <property type="entry name" value="Znf_PHD-finger"/>
</dbReference>
<evidence type="ECO:0000256" key="4">
    <source>
        <dbReference type="PROSITE-ProRule" id="PRU00146"/>
    </source>
</evidence>
<evidence type="ECO:0000313" key="7">
    <source>
        <dbReference type="EMBL" id="EDV99559.1"/>
    </source>
</evidence>
<dbReference type="GO" id="GO:0005634">
    <property type="term" value="C:nucleus"/>
    <property type="evidence" value="ECO:0007669"/>
    <property type="project" value="TreeGrafter"/>
</dbReference>
<dbReference type="PANTHER" id="PTHR12247">
    <property type="entry name" value="POLYCOMB GROUP PROTEIN"/>
    <property type="match status" value="1"/>
</dbReference>
<dbReference type="GO" id="GO:0008270">
    <property type="term" value="F:zinc ion binding"/>
    <property type="evidence" value="ECO:0007669"/>
    <property type="project" value="UniProtKB-KW"/>
</dbReference>
<dbReference type="Pfam" id="PF00628">
    <property type="entry name" value="PHD"/>
    <property type="match status" value="1"/>
</dbReference>
<feature type="compositionally biased region" description="Polar residues" evidence="5">
    <location>
        <begin position="336"/>
        <end position="349"/>
    </location>
</feature>
<keyword evidence="1" id="KW-0479">Metal-binding</keyword>
<evidence type="ECO:0000256" key="1">
    <source>
        <dbReference type="ARBA" id="ARBA00022723"/>
    </source>
</evidence>
<dbReference type="HOGENOM" id="CLU_534506_0_0_1"/>
<dbReference type="KEGG" id="dgr:6565521"/>
<dbReference type="PANTHER" id="PTHR12247:SF131">
    <property type="entry name" value="LD05287P"/>
    <property type="match status" value="1"/>
</dbReference>
<dbReference type="AlphaFoldDB" id="B4JIZ5"/>
<dbReference type="InterPro" id="IPR013761">
    <property type="entry name" value="SAM/pointed_sf"/>
</dbReference>
<dbReference type="Proteomes" id="UP000001070">
    <property type="component" value="Unassembled WGS sequence"/>
</dbReference>
<feature type="compositionally biased region" description="Low complexity" evidence="5">
    <location>
        <begin position="14"/>
        <end position="60"/>
    </location>
</feature>
<feature type="compositionally biased region" description="Acidic residues" evidence="5">
    <location>
        <begin position="319"/>
        <end position="331"/>
    </location>
</feature>
<evidence type="ECO:0000313" key="8">
    <source>
        <dbReference type="Proteomes" id="UP000001070"/>
    </source>
</evidence>
<dbReference type="GO" id="GO:0045892">
    <property type="term" value="P:negative regulation of DNA-templated transcription"/>
    <property type="evidence" value="ECO:0007669"/>
    <property type="project" value="TreeGrafter"/>
</dbReference>
<dbReference type="SMART" id="SM00249">
    <property type="entry name" value="PHD"/>
    <property type="match status" value="2"/>
</dbReference>
<name>B4JIZ5_DROGR</name>
<evidence type="ECO:0000256" key="5">
    <source>
        <dbReference type="SAM" id="MobiDB-lite"/>
    </source>
</evidence>
<feature type="region of interest" description="Disordered" evidence="5">
    <location>
        <begin position="397"/>
        <end position="423"/>
    </location>
</feature>
<dbReference type="CDD" id="cd09509">
    <property type="entry name" value="SAM_Polycomb"/>
    <property type="match status" value="1"/>
</dbReference>
<gene>
    <name evidence="7" type="primary">Dgri\GH12414</name>
    <name evidence="7" type="ORF">Dgri_GH12414</name>
</gene>
<dbReference type="Gene3D" id="3.30.40.10">
    <property type="entry name" value="Zinc/RING finger domain, C3HC4 (zinc finger)"/>
    <property type="match status" value="1"/>
</dbReference>
<feature type="region of interest" description="Disordered" evidence="5">
    <location>
        <begin position="307"/>
        <end position="383"/>
    </location>
</feature>
<accession>B4JIZ5</accession>
<feature type="compositionally biased region" description="Low complexity" evidence="5">
    <location>
        <begin position="397"/>
        <end position="414"/>
    </location>
</feature>
<reference evidence="7 8" key="1">
    <citation type="journal article" date="2007" name="Nature">
        <title>Evolution of genes and genomes on the Drosophila phylogeny.</title>
        <authorList>
            <consortium name="Drosophila 12 Genomes Consortium"/>
            <person name="Clark A.G."/>
            <person name="Eisen M.B."/>
            <person name="Smith D.R."/>
            <person name="Bergman C.M."/>
            <person name="Oliver B."/>
            <person name="Markow T.A."/>
            <person name="Kaufman T.C."/>
            <person name="Kellis M."/>
            <person name="Gelbart W."/>
            <person name="Iyer V.N."/>
            <person name="Pollard D.A."/>
            <person name="Sackton T.B."/>
            <person name="Larracuente A.M."/>
            <person name="Singh N.D."/>
            <person name="Abad J.P."/>
            <person name="Abt D.N."/>
            <person name="Adryan B."/>
            <person name="Aguade M."/>
            <person name="Akashi H."/>
            <person name="Anderson W.W."/>
            <person name="Aquadro C.F."/>
            <person name="Ardell D.H."/>
            <person name="Arguello R."/>
            <person name="Artieri C.G."/>
            <person name="Barbash D.A."/>
            <person name="Barker D."/>
            <person name="Barsanti P."/>
            <person name="Batterham P."/>
            <person name="Batzoglou S."/>
            <person name="Begun D."/>
            <person name="Bhutkar A."/>
            <person name="Blanco E."/>
            <person name="Bosak S.A."/>
            <person name="Bradley R.K."/>
            <person name="Brand A.D."/>
            <person name="Brent M.R."/>
            <person name="Brooks A.N."/>
            <person name="Brown R.H."/>
            <person name="Butlin R.K."/>
            <person name="Caggese C."/>
            <person name="Calvi B.R."/>
            <person name="Bernardo de Carvalho A."/>
            <person name="Caspi A."/>
            <person name="Castrezana S."/>
            <person name="Celniker S.E."/>
            <person name="Chang J.L."/>
            <person name="Chapple C."/>
            <person name="Chatterji S."/>
            <person name="Chinwalla A."/>
            <person name="Civetta A."/>
            <person name="Clifton S.W."/>
            <person name="Comeron J.M."/>
            <person name="Costello J.C."/>
            <person name="Coyne J.A."/>
            <person name="Daub J."/>
            <person name="David R.G."/>
            <person name="Delcher A.L."/>
            <person name="Delehaunty K."/>
            <person name="Do C.B."/>
            <person name="Ebling H."/>
            <person name="Edwards K."/>
            <person name="Eickbush T."/>
            <person name="Evans J.D."/>
            <person name="Filipski A."/>
            <person name="Findeiss S."/>
            <person name="Freyhult E."/>
            <person name="Fulton L."/>
            <person name="Fulton R."/>
            <person name="Garcia A.C."/>
            <person name="Gardiner A."/>
            <person name="Garfield D.A."/>
            <person name="Garvin B.E."/>
            <person name="Gibson G."/>
            <person name="Gilbert D."/>
            <person name="Gnerre S."/>
            <person name="Godfrey J."/>
            <person name="Good R."/>
            <person name="Gotea V."/>
            <person name="Gravely B."/>
            <person name="Greenberg A.J."/>
            <person name="Griffiths-Jones S."/>
            <person name="Gross S."/>
            <person name="Guigo R."/>
            <person name="Gustafson E.A."/>
            <person name="Haerty W."/>
            <person name="Hahn M.W."/>
            <person name="Halligan D.L."/>
            <person name="Halpern A.L."/>
            <person name="Halter G.M."/>
            <person name="Han M.V."/>
            <person name="Heger A."/>
            <person name="Hillier L."/>
            <person name="Hinrichs A.S."/>
            <person name="Holmes I."/>
            <person name="Hoskins R.A."/>
            <person name="Hubisz M.J."/>
            <person name="Hultmark D."/>
            <person name="Huntley M.A."/>
            <person name="Jaffe D.B."/>
            <person name="Jagadeeshan S."/>
            <person name="Jeck W.R."/>
            <person name="Johnson J."/>
            <person name="Jones C.D."/>
            <person name="Jordan W.C."/>
            <person name="Karpen G.H."/>
            <person name="Kataoka E."/>
            <person name="Keightley P.D."/>
            <person name="Kheradpour P."/>
            <person name="Kirkness E.F."/>
            <person name="Koerich L.B."/>
            <person name="Kristiansen K."/>
            <person name="Kudrna D."/>
            <person name="Kulathinal R.J."/>
            <person name="Kumar S."/>
            <person name="Kwok R."/>
            <person name="Lander E."/>
            <person name="Langley C.H."/>
            <person name="Lapoint R."/>
            <person name="Lazzaro B.P."/>
            <person name="Lee S.J."/>
            <person name="Levesque L."/>
            <person name="Li R."/>
            <person name="Lin C.F."/>
            <person name="Lin M.F."/>
            <person name="Lindblad-Toh K."/>
            <person name="Llopart A."/>
            <person name="Long M."/>
            <person name="Low L."/>
            <person name="Lozovsky E."/>
            <person name="Lu J."/>
            <person name="Luo M."/>
            <person name="Machado C.A."/>
            <person name="Makalowski W."/>
            <person name="Marzo M."/>
            <person name="Matsuda M."/>
            <person name="Matzkin L."/>
            <person name="McAllister B."/>
            <person name="McBride C.S."/>
            <person name="McKernan B."/>
            <person name="McKernan K."/>
            <person name="Mendez-Lago M."/>
            <person name="Minx P."/>
            <person name="Mollenhauer M.U."/>
            <person name="Montooth K."/>
            <person name="Mount S.M."/>
            <person name="Mu X."/>
            <person name="Myers E."/>
            <person name="Negre B."/>
            <person name="Newfeld S."/>
            <person name="Nielsen R."/>
            <person name="Noor M.A."/>
            <person name="O'Grady P."/>
            <person name="Pachter L."/>
            <person name="Papaceit M."/>
            <person name="Parisi M.J."/>
            <person name="Parisi M."/>
            <person name="Parts L."/>
            <person name="Pedersen J.S."/>
            <person name="Pesole G."/>
            <person name="Phillippy A.M."/>
            <person name="Ponting C.P."/>
            <person name="Pop M."/>
            <person name="Porcelli D."/>
            <person name="Powell J.R."/>
            <person name="Prohaska S."/>
            <person name="Pruitt K."/>
            <person name="Puig M."/>
            <person name="Quesneville H."/>
            <person name="Ram K.R."/>
            <person name="Rand D."/>
            <person name="Rasmussen M.D."/>
            <person name="Reed L.K."/>
            <person name="Reenan R."/>
            <person name="Reily A."/>
            <person name="Remington K.A."/>
            <person name="Rieger T.T."/>
            <person name="Ritchie M.G."/>
            <person name="Robin C."/>
            <person name="Rogers Y.H."/>
            <person name="Rohde C."/>
            <person name="Rozas J."/>
            <person name="Rubenfield M.J."/>
            <person name="Ruiz A."/>
            <person name="Russo S."/>
            <person name="Salzberg S.L."/>
            <person name="Sanchez-Gracia A."/>
            <person name="Saranga D.J."/>
            <person name="Sato H."/>
            <person name="Schaeffer S.W."/>
            <person name="Schatz M.C."/>
            <person name="Schlenke T."/>
            <person name="Schwartz R."/>
            <person name="Segarra C."/>
            <person name="Singh R.S."/>
            <person name="Sirot L."/>
            <person name="Sirota M."/>
            <person name="Sisneros N.B."/>
            <person name="Smith C.D."/>
            <person name="Smith T.F."/>
            <person name="Spieth J."/>
            <person name="Stage D.E."/>
            <person name="Stark A."/>
            <person name="Stephan W."/>
            <person name="Strausberg R.L."/>
            <person name="Strempel S."/>
            <person name="Sturgill D."/>
            <person name="Sutton G."/>
            <person name="Sutton G.G."/>
            <person name="Tao W."/>
            <person name="Teichmann S."/>
            <person name="Tobari Y.N."/>
            <person name="Tomimura Y."/>
            <person name="Tsolas J.M."/>
            <person name="Valente V.L."/>
            <person name="Venter E."/>
            <person name="Venter J.C."/>
            <person name="Vicario S."/>
            <person name="Vieira F.G."/>
            <person name="Vilella A.J."/>
            <person name="Villasante A."/>
            <person name="Walenz B."/>
            <person name="Wang J."/>
            <person name="Wasserman M."/>
            <person name="Watts T."/>
            <person name="Wilson D."/>
            <person name="Wilson R.K."/>
            <person name="Wing R.A."/>
            <person name="Wolfner M.F."/>
            <person name="Wong A."/>
            <person name="Wong G.K."/>
            <person name="Wu C.I."/>
            <person name="Wu G."/>
            <person name="Yamamoto D."/>
            <person name="Yang H.P."/>
            <person name="Yang S.P."/>
            <person name="Yorke J.A."/>
            <person name="Yoshida K."/>
            <person name="Zdobnov E."/>
            <person name="Zhang P."/>
            <person name="Zhang Y."/>
            <person name="Zimin A.V."/>
            <person name="Baldwin J."/>
            <person name="Abdouelleil A."/>
            <person name="Abdulkadir J."/>
            <person name="Abebe A."/>
            <person name="Abera B."/>
            <person name="Abreu J."/>
            <person name="Acer S.C."/>
            <person name="Aftuck L."/>
            <person name="Alexander A."/>
            <person name="An P."/>
            <person name="Anderson E."/>
            <person name="Anderson S."/>
            <person name="Arachi H."/>
            <person name="Azer M."/>
            <person name="Bachantsang P."/>
            <person name="Barry A."/>
            <person name="Bayul T."/>
            <person name="Berlin A."/>
            <person name="Bessette D."/>
            <person name="Bloom T."/>
            <person name="Blye J."/>
            <person name="Boguslavskiy L."/>
            <person name="Bonnet C."/>
            <person name="Boukhgalter B."/>
            <person name="Bourzgui I."/>
            <person name="Brown A."/>
            <person name="Cahill P."/>
            <person name="Channer S."/>
            <person name="Cheshatsang Y."/>
            <person name="Chuda L."/>
            <person name="Citroen M."/>
            <person name="Collymore A."/>
            <person name="Cooke P."/>
            <person name="Costello M."/>
            <person name="D'Aco K."/>
            <person name="Daza R."/>
            <person name="De Haan G."/>
            <person name="DeGray S."/>
            <person name="DeMaso C."/>
            <person name="Dhargay N."/>
            <person name="Dooley K."/>
            <person name="Dooley E."/>
            <person name="Doricent M."/>
            <person name="Dorje P."/>
            <person name="Dorjee K."/>
            <person name="Dupes A."/>
            <person name="Elong R."/>
            <person name="Falk J."/>
            <person name="Farina A."/>
            <person name="Faro S."/>
            <person name="Ferguson D."/>
            <person name="Fisher S."/>
            <person name="Foley C.D."/>
            <person name="Franke A."/>
            <person name="Friedrich D."/>
            <person name="Gadbois L."/>
            <person name="Gearin G."/>
            <person name="Gearin C.R."/>
            <person name="Giannoukos G."/>
            <person name="Goode T."/>
            <person name="Graham J."/>
            <person name="Grandbois E."/>
            <person name="Grewal S."/>
            <person name="Gyaltsen K."/>
            <person name="Hafez N."/>
            <person name="Hagos B."/>
            <person name="Hall J."/>
            <person name="Henson C."/>
            <person name="Hollinger A."/>
            <person name="Honan T."/>
            <person name="Huard M.D."/>
            <person name="Hughes L."/>
            <person name="Hurhula B."/>
            <person name="Husby M.E."/>
            <person name="Kamat A."/>
            <person name="Kanga B."/>
            <person name="Kashin S."/>
            <person name="Khazanovich D."/>
            <person name="Kisner P."/>
            <person name="Lance K."/>
            <person name="Lara M."/>
            <person name="Lee W."/>
            <person name="Lennon N."/>
            <person name="Letendre F."/>
            <person name="LeVine R."/>
            <person name="Lipovsky A."/>
            <person name="Liu X."/>
            <person name="Liu J."/>
            <person name="Liu S."/>
            <person name="Lokyitsang T."/>
            <person name="Lokyitsang Y."/>
            <person name="Lubonja R."/>
            <person name="Lui A."/>
            <person name="MacDonald P."/>
            <person name="Magnisalis V."/>
            <person name="Maru K."/>
            <person name="Matthews C."/>
            <person name="McCusker W."/>
            <person name="McDonough S."/>
            <person name="Mehta T."/>
            <person name="Meldrim J."/>
            <person name="Meneus L."/>
            <person name="Mihai O."/>
            <person name="Mihalev A."/>
            <person name="Mihova T."/>
            <person name="Mittelman R."/>
            <person name="Mlenga V."/>
            <person name="Montmayeur A."/>
            <person name="Mulrain L."/>
            <person name="Navidi A."/>
            <person name="Naylor J."/>
            <person name="Negash T."/>
            <person name="Nguyen T."/>
            <person name="Nguyen N."/>
            <person name="Nicol R."/>
            <person name="Norbu C."/>
            <person name="Norbu N."/>
            <person name="Novod N."/>
            <person name="O'Neill B."/>
            <person name="Osman S."/>
            <person name="Markiewicz E."/>
            <person name="Oyono O.L."/>
            <person name="Patti C."/>
            <person name="Phunkhang P."/>
            <person name="Pierre F."/>
            <person name="Priest M."/>
            <person name="Raghuraman S."/>
            <person name="Rege F."/>
            <person name="Reyes R."/>
            <person name="Rise C."/>
            <person name="Rogov P."/>
            <person name="Ross K."/>
            <person name="Ryan E."/>
            <person name="Settipalli S."/>
            <person name="Shea T."/>
            <person name="Sherpa N."/>
            <person name="Shi L."/>
            <person name="Shih D."/>
            <person name="Sparrow T."/>
            <person name="Spaulding J."/>
            <person name="Stalker J."/>
            <person name="Stange-Thomann N."/>
            <person name="Stavropoulos S."/>
            <person name="Stone C."/>
            <person name="Strader C."/>
            <person name="Tesfaye S."/>
            <person name="Thomson T."/>
            <person name="Thoulutsang Y."/>
            <person name="Thoulutsang D."/>
            <person name="Topham K."/>
            <person name="Topping I."/>
            <person name="Tsamla T."/>
            <person name="Vassiliev H."/>
            <person name="Vo A."/>
            <person name="Wangchuk T."/>
            <person name="Wangdi T."/>
            <person name="Weiand M."/>
            <person name="Wilkinson J."/>
            <person name="Wilson A."/>
            <person name="Yadav S."/>
            <person name="Young G."/>
            <person name="Yu Q."/>
            <person name="Zembek L."/>
            <person name="Zhong D."/>
            <person name="Zimmer A."/>
            <person name="Zwirko Z."/>
            <person name="Jaffe D.B."/>
            <person name="Alvarez P."/>
            <person name="Brockman W."/>
            <person name="Butler J."/>
            <person name="Chin C."/>
            <person name="Gnerre S."/>
            <person name="Grabherr M."/>
            <person name="Kleber M."/>
            <person name="Mauceli E."/>
            <person name="MacCallum I."/>
        </authorList>
    </citation>
    <scope>NUCLEOTIDE SEQUENCE [LARGE SCALE GENOMIC DNA]</scope>
    <source>
        <strain evidence="8">Tucson 15287-2541.00</strain>
    </source>
</reference>
<dbReference type="SUPFAM" id="SSF57903">
    <property type="entry name" value="FYVE/PHD zinc finger"/>
    <property type="match status" value="2"/>
</dbReference>
<keyword evidence="8" id="KW-1185">Reference proteome</keyword>
<proteinExistence type="predicted"/>
<feature type="domain" description="PHD-type" evidence="6">
    <location>
        <begin position="212"/>
        <end position="265"/>
    </location>
</feature>